<feature type="region of interest" description="Disordered" evidence="2">
    <location>
        <begin position="212"/>
        <end position="231"/>
    </location>
</feature>
<evidence type="ECO:0000313" key="5">
    <source>
        <dbReference type="Proteomes" id="UP000182259"/>
    </source>
</evidence>
<dbReference type="Gene3D" id="3.10.110.10">
    <property type="entry name" value="Ubiquitin Conjugating Enzyme"/>
    <property type="match status" value="1"/>
</dbReference>
<keyword evidence="1" id="KW-0175">Coiled coil</keyword>
<evidence type="ECO:0000259" key="3">
    <source>
        <dbReference type="PROSITE" id="PS50908"/>
    </source>
</evidence>
<protein>
    <submittedName>
        <fullName evidence="4">CIC11C00000005973</fullName>
    </submittedName>
</protein>
<dbReference type="InterPro" id="IPR006575">
    <property type="entry name" value="RWD_dom"/>
</dbReference>
<gene>
    <name evidence="4" type="ORF">SAMEA4029009_CIC11G00000005973</name>
</gene>
<dbReference type="AlphaFoldDB" id="A0A1L0BFC1"/>
<dbReference type="SUPFAM" id="SSF54495">
    <property type="entry name" value="UBC-like"/>
    <property type="match status" value="1"/>
</dbReference>
<dbReference type="PANTHER" id="PTHR12292">
    <property type="entry name" value="RWD DOMAIN-CONTAINING PROTEIN"/>
    <property type="match status" value="1"/>
</dbReference>
<evidence type="ECO:0000313" key="4">
    <source>
        <dbReference type="EMBL" id="SGZ50121.1"/>
    </source>
</evidence>
<feature type="coiled-coil region" evidence="1">
    <location>
        <begin position="140"/>
        <end position="196"/>
    </location>
</feature>
<organism evidence="4 5">
    <name type="scientific">Sungouiella intermedia</name>
    <dbReference type="NCBI Taxonomy" id="45354"/>
    <lineage>
        <taxon>Eukaryota</taxon>
        <taxon>Fungi</taxon>
        <taxon>Dikarya</taxon>
        <taxon>Ascomycota</taxon>
        <taxon>Saccharomycotina</taxon>
        <taxon>Pichiomycetes</taxon>
        <taxon>Metschnikowiaceae</taxon>
        <taxon>Sungouiella</taxon>
    </lineage>
</organism>
<proteinExistence type="predicted"/>
<dbReference type="SMART" id="SM00591">
    <property type="entry name" value="RWD"/>
    <property type="match status" value="1"/>
</dbReference>
<dbReference type="EMBL" id="LT635764">
    <property type="protein sequence ID" value="SGZ50121.1"/>
    <property type="molecule type" value="Genomic_DNA"/>
</dbReference>
<evidence type="ECO:0000256" key="2">
    <source>
        <dbReference type="SAM" id="MobiDB-lite"/>
    </source>
</evidence>
<dbReference type="Pfam" id="PF05773">
    <property type="entry name" value="RWD"/>
    <property type="match status" value="1"/>
</dbReference>
<sequence length="231" mass="26503">MDPLEEQQQEIEVLQSIYPDELDLISPTHFTIFIALDAASDRKHLALLDVRYPPNYPEEVPKLDILTSVEEESEDEALDSEDESEKFVSLSEQIVFDRDDIGVLLTKLNEEAEMNIGMPSIFALAALLKDEAELLFQAKLDAAQAQYDKELLAREAEEQKKFHGTKVTKQSYAEWREKFRVEMQVEKKDLERFERMHNGKMTGREIFEKGLAEESDDELADMTDSVAKVAV</sequence>
<reference evidence="4 5" key="1">
    <citation type="submission" date="2016-10" db="EMBL/GenBank/DDBJ databases">
        <authorList>
            <person name="de Groot N.N."/>
        </authorList>
    </citation>
    <scope>NUCLEOTIDE SEQUENCE [LARGE SCALE GENOMIC DNA]</scope>
    <source>
        <strain evidence="4 5">PYCC 4715</strain>
    </source>
</reference>
<evidence type="ECO:0000256" key="1">
    <source>
        <dbReference type="SAM" id="Coils"/>
    </source>
</evidence>
<dbReference type="InterPro" id="IPR040213">
    <property type="entry name" value="GIR2-like"/>
</dbReference>
<dbReference type="Proteomes" id="UP000182259">
    <property type="component" value="Chromosome I"/>
</dbReference>
<name>A0A1L0BFC1_9ASCO</name>
<dbReference type="PROSITE" id="PS50908">
    <property type="entry name" value="RWD"/>
    <property type="match status" value="1"/>
</dbReference>
<accession>A0A1L0BFC1</accession>
<feature type="domain" description="RWD" evidence="3">
    <location>
        <begin position="9"/>
        <end position="135"/>
    </location>
</feature>
<dbReference type="InterPro" id="IPR016135">
    <property type="entry name" value="UBQ-conjugating_enzyme/RWD"/>
</dbReference>